<feature type="transmembrane region" description="Helical" evidence="11">
    <location>
        <begin position="170"/>
        <end position="191"/>
    </location>
</feature>
<evidence type="ECO:0000256" key="8">
    <source>
        <dbReference type="ARBA" id="ARBA00022692"/>
    </source>
</evidence>
<comment type="cofactor">
    <cofactor evidence="1 11">
        <name>Mg(2+)</name>
        <dbReference type="ChEBI" id="CHEBI:18420"/>
    </cofactor>
</comment>
<evidence type="ECO:0000256" key="5">
    <source>
        <dbReference type="ARBA" id="ARBA00022519"/>
    </source>
</evidence>
<keyword evidence="5 11" id="KW-0997">Cell inner membrane</keyword>
<evidence type="ECO:0000256" key="3">
    <source>
        <dbReference type="ARBA" id="ARBA00005985"/>
    </source>
</evidence>
<keyword evidence="6 11" id="KW-0808">Transferase</keyword>
<dbReference type="Gene3D" id="1.10.357.140">
    <property type="entry name" value="UbiA prenyltransferase"/>
    <property type="match status" value="1"/>
</dbReference>
<dbReference type="Proteomes" id="UP001056209">
    <property type="component" value="Chromosome"/>
</dbReference>
<sequence length="290" mass="33527">MSNSLFFIKKCYNLAQLMRINQPIGFFLLLWPTLWGLWLSNRGIPDHVILIVFVTGVLCMRSAGCIINDYVDCDIDSRVRRTKMRPLSSGAITKKEASTVLLILLIVALALVLIFNFVTIILSLVALILSGIYPYLKRYTYFPQLMLGILFSWPILMAFTAINYPVSSTAWLLFMMNIIWTIVYDTQYAMIDREDDKYIGVKSSAVLFGNMDKFVIGIFQFIIIFILGIIGWKERFTVVFYFFSLFGVTIIFIWQQILINERKRTKYFKAFLSNNYIGALIFMGIALNLY</sequence>
<evidence type="ECO:0000256" key="7">
    <source>
        <dbReference type="ARBA" id="ARBA00022688"/>
    </source>
</evidence>
<keyword evidence="10 11" id="KW-0472">Membrane</keyword>
<evidence type="ECO:0000256" key="2">
    <source>
        <dbReference type="ARBA" id="ARBA00004141"/>
    </source>
</evidence>
<evidence type="ECO:0000256" key="10">
    <source>
        <dbReference type="ARBA" id="ARBA00023136"/>
    </source>
</evidence>
<feature type="transmembrane region" description="Helical" evidence="11">
    <location>
        <begin position="271"/>
        <end position="289"/>
    </location>
</feature>
<protein>
    <recommendedName>
        <fullName evidence="11 12">4-hydroxybenzoate octaprenyltransferase</fullName>
        <ecNumber evidence="11 12">2.5.1.39</ecNumber>
    </recommendedName>
    <alternativeName>
        <fullName evidence="11">4-HB polyprenyltransferase</fullName>
    </alternativeName>
</protein>
<comment type="subcellular location">
    <subcellularLocation>
        <location evidence="11">Cell inner membrane</location>
        <topology evidence="11">Multi-pass membrane protein</topology>
    </subcellularLocation>
    <subcellularLocation>
        <location evidence="2">Membrane</location>
        <topology evidence="2">Multi-pass membrane protein</topology>
    </subcellularLocation>
</comment>
<gene>
    <name evidence="11 13" type="primary">ubiA</name>
    <name evidence="13" type="ORF">M9393_03140</name>
</gene>
<dbReference type="FunFam" id="1.10.357.140:FF:000008">
    <property type="entry name" value="4-hydroxybenzoate octaprenyltransferase"/>
    <property type="match status" value="1"/>
</dbReference>
<evidence type="ECO:0000256" key="11">
    <source>
        <dbReference type="HAMAP-Rule" id="MF_01635"/>
    </source>
</evidence>
<accession>A0A9Q8TVQ7</accession>
<dbReference type="PROSITE" id="PS00943">
    <property type="entry name" value="UBIA"/>
    <property type="match status" value="1"/>
</dbReference>
<keyword evidence="4 11" id="KW-1003">Cell membrane</keyword>
<dbReference type="GO" id="GO:0008412">
    <property type="term" value="F:4-hydroxybenzoate polyprenyltransferase activity"/>
    <property type="evidence" value="ECO:0007669"/>
    <property type="project" value="UniProtKB-UniRule"/>
</dbReference>
<dbReference type="InterPro" id="IPR000537">
    <property type="entry name" value="UbiA_prenyltransferase"/>
</dbReference>
<feature type="transmembrane region" description="Helical" evidence="11">
    <location>
        <begin position="100"/>
        <end position="133"/>
    </location>
</feature>
<dbReference type="InterPro" id="IPR006370">
    <property type="entry name" value="HB_polyprenyltransferase-like"/>
</dbReference>
<dbReference type="InterPro" id="IPR030470">
    <property type="entry name" value="UbiA_prenylTrfase_CS"/>
</dbReference>
<evidence type="ECO:0000256" key="12">
    <source>
        <dbReference type="NCBIfam" id="TIGR01474"/>
    </source>
</evidence>
<evidence type="ECO:0000256" key="4">
    <source>
        <dbReference type="ARBA" id="ARBA00022475"/>
    </source>
</evidence>
<comment type="similarity">
    <text evidence="3 11">Belongs to the UbiA prenyltransferase family.</text>
</comment>
<dbReference type="Pfam" id="PF01040">
    <property type="entry name" value="UbiA"/>
    <property type="match status" value="1"/>
</dbReference>
<organism evidence="13 14">
    <name type="scientific">Candidatus Blochmannia vicinus</name>
    <name type="common">nom. nud.</name>
    <dbReference type="NCBI Taxonomy" id="251540"/>
    <lineage>
        <taxon>Bacteria</taxon>
        <taxon>Pseudomonadati</taxon>
        <taxon>Pseudomonadota</taxon>
        <taxon>Gammaproteobacteria</taxon>
        <taxon>Enterobacterales</taxon>
        <taxon>Enterobacteriaceae</taxon>
        <taxon>ant endosymbionts</taxon>
        <taxon>Candidatus Blochmanniella</taxon>
    </lineage>
</organism>
<dbReference type="CDD" id="cd13959">
    <property type="entry name" value="PT_UbiA_COQ2"/>
    <property type="match status" value="1"/>
</dbReference>
<feature type="transmembrane region" description="Helical" evidence="11">
    <location>
        <begin position="238"/>
        <end position="259"/>
    </location>
</feature>
<evidence type="ECO:0000256" key="6">
    <source>
        <dbReference type="ARBA" id="ARBA00022679"/>
    </source>
</evidence>
<dbReference type="GO" id="GO:0005886">
    <property type="term" value="C:plasma membrane"/>
    <property type="evidence" value="ECO:0007669"/>
    <property type="project" value="UniProtKB-SubCell"/>
</dbReference>
<dbReference type="FunFam" id="1.20.120.1780:FF:000001">
    <property type="entry name" value="4-hydroxybenzoate octaprenyltransferase"/>
    <property type="match status" value="1"/>
</dbReference>
<dbReference type="Gene3D" id="1.20.120.1780">
    <property type="entry name" value="UbiA prenyltransferase"/>
    <property type="match status" value="1"/>
</dbReference>
<evidence type="ECO:0000313" key="14">
    <source>
        <dbReference type="Proteomes" id="UP001056209"/>
    </source>
</evidence>
<name>A0A9Q8TVQ7_9ENTR</name>
<keyword evidence="7 11" id="KW-0831">Ubiquinone biosynthesis</keyword>
<dbReference type="EC" id="2.5.1.39" evidence="11 12"/>
<dbReference type="PANTHER" id="PTHR11048:SF28">
    <property type="entry name" value="4-HYDROXYBENZOATE POLYPRENYLTRANSFERASE, MITOCHONDRIAL"/>
    <property type="match status" value="1"/>
</dbReference>
<comment type="function">
    <text evidence="11">Catalyzes the prenylation of para-hydroxybenzoate (PHB) with an all-trans polyprenyl group. Mediates the second step in the final reaction sequence of ubiquinone-8 (UQ-8) biosynthesis, which is the condensation of the polyisoprenoid side chain with PHB, generating the first membrane-bound Q intermediate 3-octaprenyl-4-hydroxybenzoate.</text>
</comment>
<evidence type="ECO:0000256" key="1">
    <source>
        <dbReference type="ARBA" id="ARBA00001946"/>
    </source>
</evidence>
<comment type="pathway">
    <text evidence="11">Cofactor biosynthesis; ubiquinone biosynthesis.</text>
</comment>
<dbReference type="HAMAP" id="MF_01635">
    <property type="entry name" value="UbiA"/>
    <property type="match status" value="1"/>
</dbReference>
<dbReference type="NCBIfam" id="TIGR01474">
    <property type="entry name" value="ubiA_proteo"/>
    <property type="match status" value="1"/>
</dbReference>
<dbReference type="EMBL" id="CP097753">
    <property type="protein sequence ID" value="URJ28139.1"/>
    <property type="molecule type" value="Genomic_DNA"/>
</dbReference>
<dbReference type="InterPro" id="IPR039653">
    <property type="entry name" value="Prenyltransferase"/>
</dbReference>
<keyword evidence="9 11" id="KW-1133">Transmembrane helix</keyword>
<reference evidence="13" key="1">
    <citation type="submission" date="2022-05" db="EMBL/GenBank/DDBJ databases">
        <title>Impact of host demography and evolutionary history on endosymbiont molecular evolution: a test in carpenter ants (Genus Camponotus) and their Blochmannia endosymbionts.</title>
        <authorList>
            <person name="Manthey J.D."/>
            <person name="Giron J.C."/>
            <person name="Hruska J.P."/>
        </authorList>
    </citation>
    <scope>NUCLEOTIDE SEQUENCE</scope>
    <source>
        <strain evidence="13">C-039</strain>
    </source>
</reference>
<evidence type="ECO:0000313" key="13">
    <source>
        <dbReference type="EMBL" id="URJ28139.1"/>
    </source>
</evidence>
<comment type="catalytic activity">
    <reaction evidence="11">
        <text>all-trans-octaprenyl diphosphate + 4-hydroxybenzoate = 4-hydroxy-3-(all-trans-octaprenyl)benzoate + diphosphate</text>
        <dbReference type="Rhea" id="RHEA:27782"/>
        <dbReference type="ChEBI" id="CHEBI:1617"/>
        <dbReference type="ChEBI" id="CHEBI:17879"/>
        <dbReference type="ChEBI" id="CHEBI:33019"/>
        <dbReference type="ChEBI" id="CHEBI:57711"/>
        <dbReference type="EC" id="2.5.1.39"/>
    </reaction>
</comment>
<dbReference type="AlphaFoldDB" id="A0A9Q8TVQ7"/>
<keyword evidence="11" id="KW-0460">Magnesium</keyword>
<dbReference type="GO" id="GO:0006744">
    <property type="term" value="P:ubiquinone biosynthetic process"/>
    <property type="evidence" value="ECO:0007669"/>
    <property type="project" value="UniProtKB-UniRule"/>
</dbReference>
<feature type="transmembrane region" description="Helical" evidence="11">
    <location>
        <begin position="20"/>
        <end position="39"/>
    </location>
</feature>
<dbReference type="InterPro" id="IPR044878">
    <property type="entry name" value="UbiA_sf"/>
</dbReference>
<feature type="transmembrane region" description="Helical" evidence="11">
    <location>
        <begin position="48"/>
        <end position="71"/>
    </location>
</feature>
<keyword evidence="8 11" id="KW-0812">Transmembrane</keyword>
<feature type="transmembrane region" description="Helical" evidence="11">
    <location>
        <begin position="145"/>
        <end position="164"/>
    </location>
</feature>
<feature type="transmembrane region" description="Helical" evidence="11">
    <location>
        <begin position="212"/>
        <end position="232"/>
    </location>
</feature>
<evidence type="ECO:0000256" key="9">
    <source>
        <dbReference type="ARBA" id="ARBA00022989"/>
    </source>
</evidence>
<dbReference type="RefSeq" id="WP_250248548.1">
    <property type="nucleotide sequence ID" value="NZ_CP097753.1"/>
</dbReference>
<dbReference type="PANTHER" id="PTHR11048">
    <property type="entry name" value="PRENYLTRANSFERASES"/>
    <property type="match status" value="1"/>
</dbReference>
<proteinExistence type="inferred from homology"/>